<organism evidence="2 3">
    <name type="scientific">Trichoderma semiorbis</name>
    <dbReference type="NCBI Taxonomy" id="1491008"/>
    <lineage>
        <taxon>Eukaryota</taxon>
        <taxon>Fungi</taxon>
        <taxon>Dikarya</taxon>
        <taxon>Ascomycota</taxon>
        <taxon>Pezizomycotina</taxon>
        <taxon>Sordariomycetes</taxon>
        <taxon>Hypocreomycetidae</taxon>
        <taxon>Hypocreales</taxon>
        <taxon>Hypocreaceae</taxon>
        <taxon>Trichoderma</taxon>
    </lineage>
</organism>
<keyword evidence="1" id="KW-0249">Electron transport</keyword>
<gene>
    <name evidence="2" type="ORF">TsFJ059_001363</name>
</gene>
<sequence>MVKKYHRISCTIRLVKMFVTRRLLQACRITLFSRDDCGLCTQAKGVLSDVWDKRPFQYTEVNLAKPEFKHWKNLYDFDIPVIHISKADAPEEDVNKYGKAIKLMHRFTTEQVEAKMDQVEGI</sequence>
<proteinExistence type="inferred from homology"/>
<dbReference type="InterPro" id="IPR008554">
    <property type="entry name" value="Glutaredoxin-like"/>
</dbReference>
<protein>
    <recommendedName>
        <fullName evidence="1">Glutaredoxin-like protein</fullName>
    </recommendedName>
</protein>
<dbReference type="InterPro" id="IPR052565">
    <property type="entry name" value="Glutaredoxin-like_YDR286C"/>
</dbReference>
<dbReference type="AlphaFoldDB" id="A0A9P8HWQ7"/>
<dbReference type="Proteomes" id="UP000826573">
    <property type="component" value="Unassembled WGS sequence"/>
</dbReference>
<comment type="caution">
    <text evidence="2">The sequence shown here is derived from an EMBL/GenBank/DDBJ whole genome shotgun (WGS) entry which is preliminary data.</text>
</comment>
<evidence type="ECO:0000313" key="2">
    <source>
        <dbReference type="EMBL" id="KAH0532709.1"/>
    </source>
</evidence>
<keyword evidence="1" id="KW-0813">Transport</keyword>
<name>A0A9P8HWQ7_9HYPO</name>
<dbReference type="SUPFAM" id="SSF52833">
    <property type="entry name" value="Thioredoxin-like"/>
    <property type="match status" value="1"/>
</dbReference>
<accession>A0A9P8HWQ7</accession>
<evidence type="ECO:0000256" key="1">
    <source>
        <dbReference type="RuleBase" id="RU363082"/>
    </source>
</evidence>
<reference evidence="2 3" key="1">
    <citation type="submission" date="2021-08" db="EMBL/GenBank/DDBJ databases">
        <title>The highly contiguous genome resource for Trichoderma semiorbis FJ059, a fungal antagonistic to plant pathogens.</title>
        <authorList>
            <person name="Liu T."/>
        </authorList>
    </citation>
    <scope>NUCLEOTIDE SEQUENCE [LARGE SCALE GENOMIC DNA]</scope>
    <source>
        <strain evidence="2 3">FJ059</strain>
    </source>
</reference>
<evidence type="ECO:0000313" key="3">
    <source>
        <dbReference type="Proteomes" id="UP000826573"/>
    </source>
</evidence>
<keyword evidence="3" id="KW-1185">Reference proteome</keyword>
<comment type="similarity">
    <text evidence="1">Belongs to the glutaredoxin family.</text>
</comment>
<dbReference type="Gene3D" id="3.40.30.10">
    <property type="entry name" value="Glutaredoxin"/>
    <property type="match status" value="1"/>
</dbReference>
<dbReference type="InterPro" id="IPR036249">
    <property type="entry name" value="Thioredoxin-like_sf"/>
</dbReference>
<dbReference type="EMBL" id="JAIMJC010000001">
    <property type="protein sequence ID" value="KAH0532709.1"/>
    <property type="molecule type" value="Genomic_DNA"/>
</dbReference>
<dbReference type="Pfam" id="PF05768">
    <property type="entry name" value="Glrx-like"/>
    <property type="match status" value="1"/>
</dbReference>
<dbReference type="PANTHER" id="PTHR33558">
    <property type="entry name" value="GLUTAREDOXIN-LIKE PROTEIN C5ORF63 HOMOLOG"/>
    <property type="match status" value="1"/>
</dbReference>
<dbReference type="PANTHER" id="PTHR33558:SF1">
    <property type="entry name" value="GLUTAREDOXIN-LIKE PROTEIN C5ORF63 HOMOLOG"/>
    <property type="match status" value="1"/>
</dbReference>